<evidence type="ECO:0000313" key="9">
    <source>
        <dbReference type="EMBL" id="KAH6691568.1"/>
    </source>
</evidence>
<name>A0A9P8VIP6_9PEZI</name>
<dbReference type="AlphaFoldDB" id="A0A9P8VIP6"/>
<feature type="region of interest" description="Disordered" evidence="8">
    <location>
        <begin position="68"/>
        <end position="90"/>
    </location>
</feature>
<evidence type="ECO:0000313" key="10">
    <source>
        <dbReference type="Proteomes" id="UP000770015"/>
    </source>
</evidence>
<dbReference type="GO" id="GO:0003735">
    <property type="term" value="F:structural constituent of ribosome"/>
    <property type="evidence" value="ECO:0007669"/>
    <property type="project" value="TreeGrafter"/>
</dbReference>
<dbReference type="Proteomes" id="UP000770015">
    <property type="component" value="Unassembled WGS sequence"/>
</dbReference>
<evidence type="ECO:0000256" key="6">
    <source>
        <dbReference type="ARBA" id="ARBA00023274"/>
    </source>
</evidence>
<dbReference type="EMBL" id="JAGSXJ010000005">
    <property type="protein sequence ID" value="KAH6691568.1"/>
    <property type="molecule type" value="Genomic_DNA"/>
</dbReference>
<accession>A0A9P8VIP6</accession>
<evidence type="ECO:0000256" key="4">
    <source>
        <dbReference type="ARBA" id="ARBA00022980"/>
    </source>
</evidence>
<feature type="compositionally biased region" description="Basic and acidic residues" evidence="8">
    <location>
        <begin position="76"/>
        <end position="90"/>
    </location>
</feature>
<dbReference type="GO" id="GO:0005763">
    <property type="term" value="C:mitochondrial small ribosomal subunit"/>
    <property type="evidence" value="ECO:0007669"/>
    <property type="project" value="InterPro"/>
</dbReference>
<keyword evidence="6" id="KW-0687">Ribonucleoprotein</keyword>
<evidence type="ECO:0000256" key="3">
    <source>
        <dbReference type="ARBA" id="ARBA00022946"/>
    </source>
</evidence>
<dbReference type="Pfam" id="PF10236">
    <property type="entry name" value="DAP3"/>
    <property type="match status" value="1"/>
</dbReference>
<proteinExistence type="inferred from homology"/>
<sequence length="479" mass="52232">MALSNCTRCLTRPSSGLRLTPRITPIVTFTAPFSTTTPAGAMPTKGNKATGKTYKKPLQMLGRHMRRGKVGQNAAKKKDIPHFKKPAPGERKAFRKRIQLSNNNAAPVPGLPVLDAGALVNPENLCRMVAIPDNVIDPLRTIESFKITQPWGLFRKPHMLVRNETIDLMTRLKNAAEEKQTVRTVLTGDKISGKTMLLLQAQSYAFLNNWVVINIPEAQDLVNANTEYSPVAGTTPLQFNQPVYCLNLLQSILKANRATLEKYKPSKNYSSIVPHFPKDATLADLIASAREAEFAWPVFKALWHELTAVSGGPSVLLTIDNLAHLMKVSAYRDPAYNPVHAHELTLVRLLVDALAGKAPMANGGAVVAATSRNNAPRSPSMSLALEQSEAAAKGLPIPQAEAYNKAYDPRVYEAVRGVDVLRVSSLSKAEARAVMEYWAASGLLRATVNEATVTEKWALAGNGVIGELERASLTYTRSL</sequence>
<reference evidence="9" key="1">
    <citation type="journal article" date="2021" name="Nat. Commun.">
        <title>Genetic determinants of endophytism in the Arabidopsis root mycobiome.</title>
        <authorList>
            <person name="Mesny F."/>
            <person name="Miyauchi S."/>
            <person name="Thiergart T."/>
            <person name="Pickel B."/>
            <person name="Atanasova L."/>
            <person name="Karlsson M."/>
            <person name="Huettel B."/>
            <person name="Barry K.W."/>
            <person name="Haridas S."/>
            <person name="Chen C."/>
            <person name="Bauer D."/>
            <person name="Andreopoulos W."/>
            <person name="Pangilinan J."/>
            <person name="LaButti K."/>
            <person name="Riley R."/>
            <person name="Lipzen A."/>
            <person name="Clum A."/>
            <person name="Drula E."/>
            <person name="Henrissat B."/>
            <person name="Kohler A."/>
            <person name="Grigoriev I.V."/>
            <person name="Martin F.M."/>
            <person name="Hacquard S."/>
        </authorList>
    </citation>
    <scope>NUCLEOTIDE SEQUENCE</scope>
    <source>
        <strain evidence="9">MPI-SDFR-AT-0117</strain>
    </source>
</reference>
<evidence type="ECO:0000256" key="8">
    <source>
        <dbReference type="SAM" id="MobiDB-lite"/>
    </source>
</evidence>
<comment type="caution">
    <text evidence="9">The sequence shown here is derived from an EMBL/GenBank/DDBJ whole genome shotgun (WGS) entry which is preliminary data.</text>
</comment>
<dbReference type="InterPro" id="IPR017082">
    <property type="entry name" value="Ribosomal_mS29_fun"/>
</dbReference>
<keyword evidence="3" id="KW-0809">Transit peptide</keyword>
<comment type="subcellular location">
    <subcellularLocation>
        <location evidence="1">Mitochondrion</location>
    </subcellularLocation>
</comment>
<keyword evidence="4" id="KW-0689">Ribosomal protein</keyword>
<protein>
    <recommendedName>
        <fullName evidence="7">Small ribosomal subunit protein mS29</fullName>
    </recommendedName>
</protein>
<gene>
    <name evidence="9" type="ORF">F5X68DRAFT_259594</name>
</gene>
<comment type="similarity">
    <text evidence="2">Belongs to the mitochondrion-specific ribosomal protein mS29 family.</text>
</comment>
<dbReference type="PANTHER" id="PTHR12810">
    <property type="entry name" value="MITOCHONDRIAL 28S RIBOSOMAL PROTEIN S29"/>
    <property type="match status" value="1"/>
</dbReference>
<dbReference type="InterPro" id="IPR019368">
    <property type="entry name" value="Ribosomal_mS29"/>
</dbReference>
<evidence type="ECO:0000256" key="2">
    <source>
        <dbReference type="ARBA" id="ARBA00009863"/>
    </source>
</evidence>
<organism evidence="9 10">
    <name type="scientific">Plectosphaerella plurivora</name>
    <dbReference type="NCBI Taxonomy" id="936078"/>
    <lineage>
        <taxon>Eukaryota</taxon>
        <taxon>Fungi</taxon>
        <taxon>Dikarya</taxon>
        <taxon>Ascomycota</taxon>
        <taxon>Pezizomycotina</taxon>
        <taxon>Sordariomycetes</taxon>
        <taxon>Hypocreomycetidae</taxon>
        <taxon>Glomerellales</taxon>
        <taxon>Plectosphaerellaceae</taxon>
        <taxon>Plectosphaerella</taxon>
    </lineage>
</organism>
<dbReference type="PANTHER" id="PTHR12810:SF0">
    <property type="entry name" value="SMALL RIBOSOMAL SUBUNIT PROTEIN MS29"/>
    <property type="match status" value="1"/>
</dbReference>
<dbReference type="GO" id="GO:0032543">
    <property type="term" value="P:mitochondrial translation"/>
    <property type="evidence" value="ECO:0007669"/>
    <property type="project" value="InterPro"/>
</dbReference>
<keyword evidence="10" id="KW-1185">Reference proteome</keyword>
<dbReference type="PIRSF" id="PIRSF036996">
    <property type="entry name" value="RSM23"/>
    <property type="match status" value="1"/>
</dbReference>
<evidence type="ECO:0000256" key="7">
    <source>
        <dbReference type="ARBA" id="ARBA00035140"/>
    </source>
</evidence>
<evidence type="ECO:0000256" key="1">
    <source>
        <dbReference type="ARBA" id="ARBA00004173"/>
    </source>
</evidence>
<keyword evidence="5" id="KW-0496">Mitochondrion</keyword>
<dbReference type="OrthoDB" id="274828at2759"/>
<evidence type="ECO:0000256" key="5">
    <source>
        <dbReference type="ARBA" id="ARBA00023128"/>
    </source>
</evidence>